<proteinExistence type="predicted"/>
<protein>
    <submittedName>
        <fullName evidence="1">Uncharacterized protein</fullName>
    </submittedName>
</protein>
<gene>
    <name evidence="1" type="ORF">GCM10023210_06930</name>
</gene>
<dbReference type="Proteomes" id="UP001500353">
    <property type="component" value="Unassembled WGS sequence"/>
</dbReference>
<sequence>MDRAFYYWKTDGYSISNQENQILKDHDVKKLYIKFFEVDYTEAMGNFPISKTQISVPSYPSENSMINCEIIPAIYIKNIVFKKSAEKDLDKLADNINFLISKFTKEKFNDITISEIQIDCDWTASTKDKYFYFLKKLKPLAQKEISCTLRLYPYKYPDKMGVPPVDKVTLMCYNLINPLENDSKNSILDLDELKSYLNTDKKYPLHMDVALPLYSWMQIYQNNQFTGVLYDGNELKKYLKPTKPLWYEVTKDTTIDYKNYLRVGDKIKYEEITASKIDQAIAMIKKNVKLDKEITVTLFHLDENQLKNYTDAEINHFYSDFTK</sequence>
<keyword evidence="2" id="KW-1185">Reference proteome</keyword>
<evidence type="ECO:0000313" key="2">
    <source>
        <dbReference type="Proteomes" id="UP001500353"/>
    </source>
</evidence>
<organism evidence="1 2">
    <name type="scientific">Chryseobacterium ginsengisoli</name>
    <dbReference type="NCBI Taxonomy" id="363853"/>
    <lineage>
        <taxon>Bacteria</taxon>
        <taxon>Pseudomonadati</taxon>
        <taxon>Bacteroidota</taxon>
        <taxon>Flavobacteriia</taxon>
        <taxon>Flavobacteriales</taxon>
        <taxon>Weeksellaceae</taxon>
        <taxon>Chryseobacterium group</taxon>
        <taxon>Chryseobacterium</taxon>
    </lineage>
</organism>
<name>A0ABP9LYU4_9FLAO</name>
<evidence type="ECO:0000313" key="1">
    <source>
        <dbReference type="EMBL" id="GAA5085792.1"/>
    </source>
</evidence>
<accession>A0ABP9LYU4</accession>
<reference evidence="2" key="1">
    <citation type="journal article" date="2019" name="Int. J. Syst. Evol. Microbiol.">
        <title>The Global Catalogue of Microorganisms (GCM) 10K type strain sequencing project: providing services to taxonomists for standard genome sequencing and annotation.</title>
        <authorList>
            <consortium name="The Broad Institute Genomics Platform"/>
            <consortium name="The Broad Institute Genome Sequencing Center for Infectious Disease"/>
            <person name="Wu L."/>
            <person name="Ma J."/>
        </authorList>
    </citation>
    <scope>NUCLEOTIDE SEQUENCE [LARGE SCALE GENOMIC DNA]</scope>
    <source>
        <strain evidence="2">JCM 18019</strain>
    </source>
</reference>
<dbReference type="EMBL" id="BAABHX010000001">
    <property type="protein sequence ID" value="GAA5085792.1"/>
    <property type="molecule type" value="Genomic_DNA"/>
</dbReference>
<comment type="caution">
    <text evidence="1">The sequence shown here is derived from an EMBL/GenBank/DDBJ whole genome shotgun (WGS) entry which is preliminary data.</text>
</comment>